<dbReference type="RefSeq" id="WP_017184776.1">
    <property type="nucleotide sequence ID" value="NZ_BBQY01000005.1"/>
</dbReference>
<evidence type="ECO:0000313" key="4">
    <source>
        <dbReference type="Proteomes" id="UP000217141"/>
    </source>
</evidence>
<dbReference type="STRING" id="1192759.GCA_000277525_04023"/>
<dbReference type="InterPro" id="IPR014118">
    <property type="entry name" value="T4SS_TraV"/>
</dbReference>
<feature type="compositionally biased region" description="Low complexity" evidence="1">
    <location>
        <begin position="255"/>
        <end position="284"/>
    </location>
</feature>
<keyword evidence="5" id="KW-1185">Reference proteome</keyword>
<dbReference type="Proteomes" id="UP000217141">
    <property type="component" value="Plasmid p2"/>
</dbReference>
<evidence type="ECO:0000313" key="2">
    <source>
        <dbReference type="EMBL" id="ASY46731.1"/>
    </source>
</evidence>
<organism evidence="2 4">
    <name type="scientific">Sphingobium xenophagum</name>
    <dbReference type="NCBI Taxonomy" id="121428"/>
    <lineage>
        <taxon>Bacteria</taxon>
        <taxon>Pseudomonadati</taxon>
        <taxon>Pseudomonadota</taxon>
        <taxon>Alphaproteobacteria</taxon>
        <taxon>Sphingomonadales</taxon>
        <taxon>Sphingomonadaceae</taxon>
        <taxon>Sphingobium</taxon>
    </lineage>
</organism>
<evidence type="ECO:0000313" key="3">
    <source>
        <dbReference type="EMBL" id="GBH30746.1"/>
    </source>
</evidence>
<evidence type="ECO:0000256" key="1">
    <source>
        <dbReference type="SAM" id="MobiDB-lite"/>
    </source>
</evidence>
<feature type="region of interest" description="Disordered" evidence="1">
    <location>
        <begin position="171"/>
        <end position="210"/>
    </location>
</feature>
<sequence>MIRRSLVGHGGGRRRLWLPGVLGLTSLLALNGCASFGGNVRGSFSCAAPDGICAPSSTIDDRALALISADPSDGDALPTGNMRQPMRGKTNRVAMGQSARLASTDAGRSQEKVLRIVFQPYIDERGRLHEASAVHAVVASGEWRQQALMQASMPARASAVAPDIQESLGDAVDRIDPPLTGFADSDPNGPDPAAVAAARARKPDPAPDPVSAIKADVRARLAPRAPATSGSGTAAALSHTPPAAASTVPHPPSDAPASGSPEAKAASAPAPQPMSATGAAAVARVKADPHYQEVANGAAKDARDAGVAQTGAAAAPAAIGATVKAANFPAAVPEDK</sequence>
<evidence type="ECO:0000313" key="5">
    <source>
        <dbReference type="Proteomes" id="UP000290975"/>
    </source>
</evidence>
<gene>
    <name evidence="2" type="ORF">CJD35_19735</name>
    <name evidence="3" type="ORF">MBESOW_P2001</name>
</gene>
<protein>
    <submittedName>
        <fullName evidence="3">Conjugal transfer pilus assembly protein TraV</fullName>
    </submittedName>
    <submittedName>
        <fullName evidence="2">Conjugal transfer protein TraV</fullName>
    </submittedName>
</protein>
<keyword evidence="2" id="KW-0614">Plasmid</keyword>
<dbReference type="Pfam" id="PF09676">
    <property type="entry name" value="TraV"/>
    <property type="match status" value="1"/>
</dbReference>
<proteinExistence type="predicted"/>
<feature type="region of interest" description="Disordered" evidence="1">
    <location>
        <begin position="223"/>
        <end position="285"/>
    </location>
</feature>
<accession>A0A401J287</accession>
<feature type="compositionally biased region" description="Low complexity" evidence="1">
    <location>
        <begin position="227"/>
        <end position="247"/>
    </location>
</feature>
<geneLocation type="plasmid" evidence="2 4">
    <name>p2</name>
</geneLocation>
<dbReference type="EMBL" id="BBQY01000005">
    <property type="protein sequence ID" value="GBH30746.1"/>
    <property type="molecule type" value="Genomic_DNA"/>
</dbReference>
<dbReference type="KEGG" id="shyd:CJD35_19735"/>
<dbReference type="AlphaFoldDB" id="A0A249MZC7"/>
<name>A0A249MZC7_SPHXE</name>
<reference evidence="3 5" key="1">
    <citation type="submission" date="2014-12" db="EMBL/GenBank/DDBJ databases">
        <title>Whole genome sequencing of Sphingobium xenophagum OW59.</title>
        <authorList>
            <person name="Ohta Y."/>
            <person name="Nishi S."/>
            <person name="Hatada Y."/>
        </authorList>
    </citation>
    <scope>NUCLEOTIDE SEQUENCE [LARGE SCALE GENOMIC DNA]</scope>
    <source>
        <strain evidence="3 5">OW59</strain>
    </source>
</reference>
<feature type="compositionally biased region" description="Low complexity" evidence="1">
    <location>
        <begin position="186"/>
        <end position="198"/>
    </location>
</feature>
<accession>A0A249MZC7</accession>
<dbReference type="Proteomes" id="UP000290975">
    <property type="component" value="Unassembled WGS sequence"/>
</dbReference>
<dbReference type="EMBL" id="CP022748">
    <property type="protein sequence ID" value="ASY46731.1"/>
    <property type="molecule type" value="Genomic_DNA"/>
</dbReference>
<reference evidence="2 4" key="2">
    <citation type="submission" date="2017-08" db="EMBL/GenBank/DDBJ databases">
        <title>Whole Genome Sequence of Sphingobium hydrophobicum C1: Insights into Adaption to the Electronic-waste Contaminated Sediment.</title>
        <authorList>
            <person name="Song D."/>
            <person name="Chen X."/>
            <person name="Xu M."/>
        </authorList>
    </citation>
    <scope>NUCLEOTIDE SEQUENCE [LARGE SCALE GENOMIC DNA]</scope>
    <source>
        <strain evidence="2 4">C1</strain>
        <plasmid evidence="2 4">p2</plasmid>
    </source>
</reference>